<evidence type="ECO:0000313" key="2">
    <source>
        <dbReference type="Proteomes" id="UP001153331"/>
    </source>
</evidence>
<protein>
    <submittedName>
        <fullName evidence="1">Uncharacterized protein</fullName>
    </submittedName>
</protein>
<dbReference type="Proteomes" id="UP001153331">
    <property type="component" value="Unassembled WGS sequence"/>
</dbReference>
<accession>A0ACC2IS17</accession>
<evidence type="ECO:0000313" key="1">
    <source>
        <dbReference type="EMBL" id="KAJ8117959.1"/>
    </source>
</evidence>
<reference evidence="1" key="1">
    <citation type="submission" date="2022-11" db="EMBL/GenBank/DDBJ databases">
        <title>Genome Sequence of Boeremia exigua.</title>
        <authorList>
            <person name="Buettner E."/>
        </authorList>
    </citation>
    <scope>NUCLEOTIDE SEQUENCE</scope>
    <source>
        <strain evidence="1">CU02</strain>
    </source>
</reference>
<dbReference type="EMBL" id="JAPHNI010000034">
    <property type="protein sequence ID" value="KAJ8117959.1"/>
    <property type="molecule type" value="Genomic_DNA"/>
</dbReference>
<gene>
    <name evidence="1" type="ORF">OPT61_g946</name>
</gene>
<keyword evidence="2" id="KW-1185">Reference proteome</keyword>
<proteinExistence type="predicted"/>
<organism evidence="1 2">
    <name type="scientific">Boeremia exigua</name>
    <dbReference type="NCBI Taxonomy" id="749465"/>
    <lineage>
        <taxon>Eukaryota</taxon>
        <taxon>Fungi</taxon>
        <taxon>Dikarya</taxon>
        <taxon>Ascomycota</taxon>
        <taxon>Pezizomycotina</taxon>
        <taxon>Dothideomycetes</taxon>
        <taxon>Pleosporomycetidae</taxon>
        <taxon>Pleosporales</taxon>
        <taxon>Pleosporineae</taxon>
        <taxon>Didymellaceae</taxon>
        <taxon>Boeremia</taxon>
    </lineage>
</organism>
<comment type="caution">
    <text evidence="1">The sequence shown here is derived from an EMBL/GenBank/DDBJ whole genome shotgun (WGS) entry which is preliminary data.</text>
</comment>
<sequence>MKSFTPLLILAPFASAALTSSTQNDVTNGSGCKAMTVLFARGTTEGGNMGSVAGPPFVSAIGKMMGGAQNLAVQGIEYPADVPGFLAGGDAGGSKLMAQMVGQVMAACPNTALVMAGYSQGGQLVHNAATMLTADQSAFVKSAVIFGDPNNGDAVGNVGAANTKVICHNGDLICAGQSVILAPHLTYGRDANTAAAFVMSTAGAATGGAAAAATKMLDDLEGPATNLLSPFTATSPQTAMTTTKLLKRMFGRRKSRNGKSSVIAPSTPPSSSALLPTPQQLAASLHPHPQKASLFFTLPGEIRNKIYEYTTYPSLSNITIYKSPEFMLSHNVFYICRRIRGEAISHLFSSKSITIYGLRTANAFFELTRDELPSLQHLTIHSVSEWRLATEGAAVEKRELLDFLELATELKFFTFVAGSGPMETHDREHLRDANSVGGRFLAVVRDVVDGGMTRSQQGSGAREDVHGAYELGDTTLAMQPLENRLDEEQQTGKVFRLCKKTTLEGKLEIMDLPVRQTGYM</sequence>
<name>A0ACC2IS17_9PLEO</name>